<dbReference type="EMBL" id="QBLH01001812">
    <property type="protein sequence ID" value="TGZ50941.1"/>
    <property type="molecule type" value="Genomic_DNA"/>
</dbReference>
<dbReference type="AlphaFoldDB" id="A0A4S2KMJ1"/>
<dbReference type="Proteomes" id="UP000310200">
    <property type="component" value="Unassembled WGS sequence"/>
</dbReference>
<name>A0A4S2KMJ1_9HYME</name>
<organism evidence="1 2">
    <name type="scientific">Temnothorax longispinosus</name>
    <dbReference type="NCBI Taxonomy" id="300112"/>
    <lineage>
        <taxon>Eukaryota</taxon>
        <taxon>Metazoa</taxon>
        <taxon>Ecdysozoa</taxon>
        <taxon>Arthropoda</taxon>
        <taxon>Hexapoda</taxon>
        <taxon>Insecta</taxon>
        <taxon>Pterygota</taxon>
        <taxon>Neoptera</taxon>
        <taxon>Endopterygota</taxon>
        <taxon>Hymenoptera</taxon>
        <taxon>Apocrita</taxon>
        <taxon>Aculeata</taxon>
        <taxon>Formicoidea</taxon>
        <taxon>Formicidae</taxon>
        <taxon>Myrmicinae</taxon>
        <taxon>Temnothorax</taxon>
    </lineage>
</organism>
<accession>A0A4S2KMJ1</accession>
<protein>
    <submittedName>
        <fullName evidence="1">Uncharacterized protein</fullName>
    </submittedName>
</protein>
<gene>
    <name evidence="1" type="ORF">DBV15_11019</name>
</gene>
<reference evidence="1 2" key="1">
    <citation type="journal article" date="2019" name="Philos. Trans. R. Soc. Lond., B, Biol. Sci.">
        <title>Ant behaviour and brain gene expression of defending hosts depend on the ecological success of the intruding social parasite.</title>
        <authorList>
            <person name="Kaur R."/>
            <person name="Stoldt M."/>
            <person name="Jongepier E."/>
            <person name="Feldmeyer B."/>
            <person name="Menzel F."/>
            <person name="Bornberg-Bauer E."/>
            <person name="Foitzik S."/>
        </authorList>
    </citation>
    <scope>NUCLEOTIDE SEQUENCE [LARGE SCALE GENOMIC DNA]</scope>
    <source>
        <tissue evidence="1">Whole body</tissue>
    </source>
</reference>
<evidence type="ECO:0000313" key="2">
    <source>
        <dbReference type="Proteomes" id="UP000310200"/>
    </source>
</evidence>
<keyword evidence="2" id="KW-1185">Reference proteome</keyword>
<sequence length="218" mass="24115">MARIRIIKKKEIQKCCKSGILPPCGEVLFDPVKPSRMDLAVVQFPPPSEPIIGEARYRSRGICAQVKQASESGVPTSEQLINEANCSYVDRAVDSYSSSLACALVCMHCTAPYEDTHASASIWSIIEYLAARAEDSADWSVVAGWLTRLVAFGSPSSSRLAQSYSNRASDRVVCYPSLAISRLRCVRVRIRQLAMRDVPRCTSPRAVVPRTRVDRYEA</sequence>
<comment type="caution">
    <text evidence="1">The sequence shown here is derived from an EMBL/GenBank/DDBJ whole genome shotgun (WGS) entry which is preliminary data.</text>
</comment>
<evidence type="ECO:0000313" key="1">
    <source>
        <dbReference type="EMBL" id="TGZ50941.1"/>
    </source>
</evidence>
<proteinExistence type="predicted"/>